<evidence type="ECO:0000313" key="7">
    <source>
        <dbReference type="EMBL" id="OYO22177.1"/>
    </source>
</evidence>
<comment type="similarity">
    <text evidence="2">Belongs to the bacterial solute-binding protein 5 family.</text>
</comment>
<reference evidence="7 8" key="1">
    <citation type="submission" date="2017-07" db="EMBL/GenBank/DDBJ databases">
        <title>Draft whole genome sequences of clinical Proprionibacteriaceae strains.</title>
        <authorList>
            <person name="Bernier A.-M."/>
            <person name="Bernard K."/>
            <person name="Domingo M.-C."/>
        </authorList>
    </citation>
    <scope>NUCLEOTIDE SEQUENCE [LARGE SCALE GENOMIC DNA]</scope>
    <source>
        <strain evidence="7 8">NML 130396</strain>
    </source>
</reference>
<dbReference type="Gene3D" id="3.90.76.10">
    <property type="entry name" value="Dipeptide-binding Protein, Domain 1"/>
    <property type="match status" value="1"/>
</dbReference>
<dbReference type="PANTHER" id="PTHR30290:SF10">
    <property type="entry name" value="PERIPLASMIC OLIGOPEPTIDE-BINDING PROTEIN-RELATED"/>
    <property type="match status" value="1"/>
</dbReference>
<feature type="region of interest" description="Disordered" evidence="5">
    <location>
        <begin position="1"/>
        <end position="21"/>
    </location>
</feature>
<keyword evidence="4" id="KW-0732">Signal</keyword>
<dbReference type="OrthoDB" id="9046151at2"/>
<dbReference type="GO" id="GO:1904680">
    <property type="term" value="F:peptide transmembrane transporter activity"/>
    <property type="evidence" value="ECO:0007669"/>
    <property type="project" value="TreeGrafter"/>
</dbReference>
<organism evidence="7 8">
    <name type="scientific">Enemella dayhoffiae</name>
    <dbReference type="NCBI Taxonomy" id="2016507"/>
    <lineage>
        <taxon>Bacteria</taxon>
        <taxon>Bacillati</taxon>
        <taxon>Actinomycetota</taxon>
        <taxon>Actinomycetes</taxon>
        <taxon>Propionibacteriales</taxon>
        <taxon>Propionibacteriaceae</taxon>
        <taxon>Enemella</taxon>
    </lineage>
</organism>
<dbReference type="GO" id="GO:0030313">
    <property type="term" value="C:cell envelope"/>
    <property type="evidence" value="ECO:0007669"/>
    <property type="project" value="UniProtKB-SubCell"/>
</dbReference>
<comment type="caution">
    <text evidence="7">The sequence shown here is derived from an EMBL/GenBank/DDBJ whole genome shotgun (WGS) entry which is preliminary data.</text>
</comment>
<dbReference type="CDD" id="cd00995">
    <property type="entry name" value="PBP2_NikA_DppA_OppA_like"/>
    <property type="match status" value="1"/>
</dbReference>
<evidence type="ECO:0000256" key="4">
    <source>
        <dbReference type="ARBA" id="ARBA00022729"/>
    </source>
</evidence>
<dbReference type="InterPro" id="IPR039424">
    <property type="entry name" value="SBP_5"/>
</dbReference>
<name>A0A255H3D5_9ACTN</name>
<dbReference type="AlphaFoldDB" id="A0A255H3D5"/>
<feature type="domain" description="Solute-binding protein family 5" evidence="6">
    <location>
        <begin position="137"/>
        <end position="495"/>
    </location>
</feature>
<dbReference type="GO" id="GO:0043190">
    <property type="term" value="C:ATP-binding cassette (ABC) transporter complex"/>
    <property type="evidence" value="ECO:0007669"/>
    <property type="project" value="InterPro"/>
</dbReference>
<sequence length="589" mass="62723">MRYGADPVTGSTRRQRSRTGPWLVPRARALTPIKGWALLTSGVVPGTEGGLVGVSKKWIAASALTALMLLPGCAPAGQSGSGTGNGGSGQNQGAKNFSFYLYQKATGINPYDAGGGADLTVVHLHFQPLLTWANNAYEGRLAQSWTFAPDGKSFTFNLKPDGRWSDGTPITAADVKWGLEGHLDKKTASYIAGYLQAIKGAKDFRDGKAQDVSGITAPDDKTLKIELDTANVGFPALLTEAAVAPKHVYGSIPRDQWKGNPAFREPKVGSGPFLFSRWVSDDQIEFAANPAYTPKPQVAKVYAKYLTGDVAAAQLGTGEIDAAEIPATDVKSMQSDKNITVLQKPGNKVMALHTPITPTAKLKDVKVRQAIMYAIDRQGIVNSVLAGQGKTADAYLFSPDWVIPGDKNPYNRDVAKAKQLLTEANWDPNTEVALDIVPGQADRDAVMKIVVGNLTEAGIKAKITPHSAAEIGKGVNEGKFDLLISPLTMAVPEPSLLATRVTCAQASPNGPNIARFCNPELDRAMAEGQATSDQAQRQAAYQKAYKILNTEVMNFPLYSASLNWGTGKSVKGFDPSANPITASAAQWAK</sequence>
<protein>
    <recommendedName>
        <fullName evidence="6">Solute-binding protein family 5 domain-containing protein</fullName>
    </recommendedName>
</protein>
<evidence type="ECO:0000256" key="2">
    <source>
        <dbReference type="ARBA" id="ARBA00005695"/>
    </source>
</evidence>
<keyword evidence="8" id="KW-1185">Reference proteome</keyword>
<proteinExistence type="inferred from homology"/>
<dbReference type="Proteomes" id="UP000216311">
    <property type="component" value="Unassembled WGS sequence"/>
</dbReference>
<dbReference type="Pfam" id="PF00496">
    <property type="entry name" value="SBP_bac_5"/>
    <property type="match status" value="1"/>
</dbReference>
<dbReference type="EMBL" id="NMVQ01000012">
    <property type="protein sequence ID" value="OYO22177.1"/>
    <property type="molecule type" value="Genomic_DNA"/>
</dbReference>
<evidence type="ECO:0000256" key="5">
    <source>
        <dbReference type="SAM" id="MobiDB-lite"/>
    </source>
</evidence>
<dbReference type="SUPFAM" id="SSF53850">
    <property type="entry name" value="Periplasmic binding protein-like II"/>
    <property type="match status" value="1"/>
</dbReference>
<accession>A0A255H3D5</accession>
<dbReference type="InterPro" id="IPR000914">
    <property type="entry name" value="SBP_5_dom"/>
</dbReference>
<evidence type="ECO:0000256" key="3">
    <source>
        <dbReference type="ARBA" id="ARBA00022448"/>
    </source>
</evidence>
<dbReference type="Gene3D" id="3.10.105.10">
    <property type="entry name" value="Dipeptide-binding Protein, Domain 3"/>
    <property type="match status" value="1"/>
</dbReference>
<dbReference type="GO" id="GO:0015833">
    <property type="term" value="P:peptide transport"/>
    <property type="evidence" value="ECO:0007669"/>
    <property type="project" value="TreeGrafter"/>
</dbReference>
<comment type="subcellular location">
    <subcellularLocation>
        <location evidence="1">Cell envelope</location>
    </subcellularLocation>
</comment>
<gene>
    <name evidence="7" type="ORF">CGZ93_09825</name>
</gene>
<evidence type="ECO:0000259" key="6">
    <source>
        <dbReference type="Pfam" id="PF00496"/>
    </source>
</evidence>
<dbReference type="InterPro" id="IPR030678">
    <property type="entry name" value="Peptide/Ni-bd"/>
</dbReference>
<dbReference type="PIRSF" id="PIRSF002741">
    <property type="entry name" value="MppA"/>
    <property type="match status" value="1"/>
</dbReference>
<dbReference type="GO" id="GO:0042597">
    <property type="term" value="C:periplasmic space"/>
    <property type="evidence" value="ECO:0007669"/>
    <property type="project" value="UniProtKB-ARBA"/>
</dbReference>
<evidence type="ECO:0000313" key="8">
    <source>
        <dbReference type="Proteomes" id="UP000216311"/>
    </source>
</evidence>
<dbReference type="Gene3D" id="3.40.190.10">
    <property type="entry name" value="Periplasmic binding protein-like II"/>
    <property type="match status" value="1"/>
</dbReference>
<evidence type="ECO:0000256" key="1">
    <source>
        <dbReference type="ARBA" id="ARBA00004196"/>
    </source>
</evidence>
<keyword evidence="3" id="KW-0813">Transport</keyword>
<dbReference type="PANTHER" id="PTHR30290">
    <property type="entry name" value="PERIPLASMIC BINDING COMPONENT OF ABC TRANSPORTER"/>
    <property type="match status" value="1"/>
</dbReference>